<comment type="caution">
    <text evidence="8">The sequence shown here is derived from an EMBL/GenBank/DDBJ whole genome shotgun (WGS) entry which is preliminary data.</text>
</comment>
<dbReference type="Proteomes" id="UP000241736">
    <property type="component" value="Unassembled WGS sequence"/>
</dbReference>
<dbReference type="GO" id="GO:0006308">
    <property type="term" value="P:DNA catabolic process"/>
    <property type="evidence" value="ECO:0007669"/>
    <property type="project" value="InterPro"/>
</dbReference>
<dbReference type="Pfam" id="PF02265">
    <property type="entry name" value="S1-P1_nuclease"/>
    <property type="match status" value="1"/>
</dbReference>
<dbReference type="OrthoDB" id="267579at2"/>
<evidence type="ECO:0000256" key="2">
    <source>
        <dbReference type="ARBA" id="ARBA00022723"/>
    </source>
</evidence>
<evidence type="ECO:0000313" key="9">
    <source>
        <dbReference type="Proteomes" id="UP000241736"/>
    </source>
</evidence>
<organism evidence="8 9">
    <name type="scientific">Arenimonas caeni</name>
    <dbReference type="NCBI Taxonomy" id="2058085"/>
    <lineage>
        <taxon>Bacteria</taxon>
        <taxon>Pseudomonadati</taxon>
        <taxon>Pseudomonadota</taxon>
        <taxon>Gammaproteobacteria</taxon>
        <taxon>Lysobacterales</taxon>
        <taxon>Lysobacteraceae</taxon>
        <taxon>Arenimonas</taxon>
    </lineage>
</organism>
<dbReference type="PANTHER" id="PTHR33146:SF26">
    <property type="entry name" value="ENDONUCLEASE 4"/>
    <property type="match status" value="1"/>
</dbReference>
<name>A0A2P6MAK5_9GAMM</name>
<dbReference type="RefSeq" id="WP_106989912.1">
    <property type="nucleotide sequence ID" value="NZ_JAVEVW010000096.1"/>
</dbReference>
<dbReference type="GO" id="GO:0016788">
    <property type="term" value="F:hydrolase activity, acting on ester bonds"/>
    <property type="evidence" value="ECO:0007669"/>
    <property type="project" value="InterPro"/>
</dbReference>
<evidence type="ECO:0000256" key="6">
    <source>
        <dbReference type="ARBA" id="ARBA00023180"/>
    </source>
</evidence>
<evidence type="ECO:0000313" key="8">
    <source>
        <dbReference type="EMBL" id="PRH83005.1"/>
    </source>
</evidence>
<keyword evidence="2" id="KW-0479">Metal-binding</keyword>
<feature type="chain" id="PRO_5015190771" evidence="7">
    <location>
        <begin position="22"/>
        <end position="272"/>
    </location>
</feature>
<keyword evidence="5" id="KW-1015">Disulfide bond</keyword>
<keyword evidence="9" id="KW-1185">Reference proteome</keyword>
<dbReference type="PANTHER" id="PTHR33146">
    <property type="entry name" value="ENDONUCLEASE 4"/>
    <property type="match status" value="1"/>
</dbReference>
<dbReference type="EMBL" id="PVLF01000004">
    <property type="protein sequence ID" value="PRH83005.1"/>
    <property type="molecule type" value="Genomic_DNA"/>
</dbReference>
<evidence type="ECO:0000256" key="3">
    <source>
        <dbReference type="ARBA" id="ARBA00022759"/>
    </source>
</evidence>
<dbReference type="GO" id="GO:0004519">
    <property type="term" value="F:endonuclease activity"/>
    <property type="evidence" value="ECO:0007669"/>
    <property type="project" value="UniProtKB-KW"/>
</dbReference>
<dbReference type="Gene3D" id="1.10.575.10">
    <property type="entry name" value="P1 Nuclease"/>
    <property type="match status" value="1"/>
</dbReference>
<keyword evidence="3 8" id="KW-0255">Endonuclease</keyword>
<gene>
    <name evidence="8" type="ORF">C6N40_05025</name>
</gene>
<dbReference type="GO" id="GO:0046872">
    <property type="term" value="F:metal ion binding"/>
    <property type="evidence" value="ECO:0007669"/>
    <property type="project" value="UniProtKB-KW"/>
</dbReference>
<evidence type="ECO:0000256" key="5">
    <source>
        <dbReference type="ARBA" id="ARBA00023157"/>
    </source>
</evidence>
<evidence type="ECO:0000256" key="4">
    <source>
        <dbReference type="ARBA" id="ARBA00022801"/>
    </source>
</evidence>
<proteinExistence type="predicted"/>
<keyword evidence="1" id="KW-0540">Nuclease</keyword>
<dbReference type="InterPro" id="IPR008947">
    <property type="entry name" value="PLipase_C/P1_nuclease_dom_sf"/>
</dbReference>
<evidence type="ECO:0000256" key="1">
    <source>
        <dbReference type="ARBA" id="ARBA00022722"/>
    </source>
</evidence>
<sequence>MNRSLLVSALALALAAPSAHAWSRQGHQLVGELAERQLSPAALAQVRDLLADEAVPSLAAVATWADEIRAEENELGKLSRRWHYVNIPGKDCDYAPARDCADGECIIGAINAQRAVLADASRPRQERTNALKFLVHFVGDAHQPMHAGYPHDRGGNNYQLNYRGKGAPEGEGTNLHGTWDYWLLQSAGLDNAAYADKLSAMPPLQADPVPALGNAAQAWTIESCRLIHSESIYPPGHRITDAYLDQHRPLAEQRIRLAGQRLAGLLEEALAP</sequence>
<dbReference type="SUPFAM" id="SSF48537">
    <property type="entry name" value="Phospholipase C/P1 nuclease"/>
    <property type="match status" value="1"/>
</dbReference>
<feature type="signal peptide" evidence="7">
    <location>
        <begin position="1"/>
        <end position="21"/>
    </location>
</feature>
<keyword evidence="4" id="KW-0378">Hydrolase</keyword>
<accession>A0A2P6MAK5</accession>
<dbReference type="AlphaFoldDB" id="A0A2P6MAK5"/>
<protein>
    <submittedName>
        <fullName evidence="8">Endonuclease</fullName>
    </submittedName>
</protein>
<dbReference type="InterPro" id="IPR003154">
    <property type="entry name" value="S1/P1nuclease"/>
</dbReference>
<keyword evidence="6" id="KW-0325">Glycoprotein</keyword>
<reference evidence="8 9" key="1">
    <citation type="submission" date="2018-03" db="EMBL/GenBank/DDBJ databases">
        <title>Arenimonas caeni sp. nov., isolated from activated sludge.</title>
        <authorList>
            <person name="Liu H."/>
        </authorList>
    </citation>
    <scope>NUCLEOTIDE SEQUENCE [LARGE SCALE GENOMIC DNA]</scope>
    <source>
        <strain evidence="9">z29</strain>
    </source>
</reference>
<dbReference type="CDD" id="cd11010">
    <property type="entry name" value="S1-P1_nuclease"/>
    <property type="match status" value="1"/>
</dbReference>
<keyword evidence="7" id="KW-0732">Signal</keyword>
<evidence type="ECO:0000256" key="7">
    <source>
        <dbReference type="SAM" id="SignalP"/>
    </source>
</evidence>
<dbReference type="GO" id="GO:0003676">
    <property type="term" value="F:nucleic acid binding"/>
    <property type="evidence" value="ECO:0007669"/>
    <property type="project" value="InterPro"/>
</dbReference>